<dbReference type="HOGENOM" id="CLU_2581886_0_0_5"/>
<name>K8PPR5_9BRAD</name>
<dbReference type="OrthoDB" id="8130017at2"/>
<evidence type="ECO:0000313" key="3">
    <source>
        <dbReference type="Proteomes" id="UP000001095"/>
    </source>
</evidence>
<dbReference type="EMBL" id="AGWY01000001">
    <property type="protein sequence ID" value="EKS42794.1"/>
    <property type="molecule type" value="Genomic_DNA"/>
</dbReference>
<feature type="region of interest" description="Disordered" evidence="1">
    <location>
        <begin position="61"/>
        <end position="81"/>
    </location>
</feature>
<dbReference type="Proteomes" id="UP000001095">
    <property type="component" value="Unassembled WGS sequence"/>
</dbReference>
<dbReference type="AlphaFoldDB" id="K8PPR5"/>
<organism evidence="2 3">
    <name type="scientific">Afipia clevelandensis ATCC 49720</name>
    <dbReference type="NCBI Taxonomy" id="883079"/>
    <lineage>
        <taxon>Bacteria</taxon>
        <taxon>Pseudomonadati</taxon>
        <taxon>Pseudomonadota</taxon>
        <taxon>Alphaproteobacteria</taxon>
        <taxon>Hyphomicrobiales</taxon>
        <taxon>Nitrobacteraceae</taxon>
        <taxon>Afipia</taxon>
    </lineage>
</organism>
<accession>K8PPR5</accession>
<gene>
    <name evidence="2" type="ORF">HMPREF9696_00337</name>
</gene>
<dbReference type="PATRIC" id="fig|883079.3.peg.350"/>
<sequence>MTSQEYVLDAVLRAQGVLADYIESGPRDCARTLSRLFVIFADDELTDAVHALNLQAISAEMRAGEPPLRSPTSPPYNRTSG</sequence>
<comment type="caution">
    <text evidence="2">The sequence shown here is derived from an EMBL/GenBank/DDBJ whole genome shotgun (WGS) entry which is preliminary data.</text>
</comment>
<evidence type="ECO:0000313" key="2">
    <source>
        <dbReference type="EMBL" id="EKS42794.1"/>
    </source>
</evidence>
<proteinExistence type="predicted"/>
<keyword evidence="3" id="KW-1185">Reference proteome</keyword>
<protein>
    <submittedName>
        <fullName evidence="2">Uncharacterized protein</fullName>
    </submittedName>
</protein>
<dbReference type="RefSeq" id="WP_002711203.1">
    <property type="nucleotide sequence ID" value="NZ_KB375281.1"/>
</dbReference>
<reference evidence="2 3" key="1">
    <citation type="submission" date="2012-04" db="EMBL/GenBank/DDBJ databases">
        <title>The Genome Sequence of Afipia clevelandensis ATCC 49720.</title>
        <authorList>
            <consortium name="The Broad Institute Genome Sequencing Platform"/>
            <person name="Earl A."/>
            <person name="Ward D."/>
            <person name="Feldgarden M."/>
            <person name="Gevers D."/>
            <person name="Huys G."/>
            <person name="Walker B."/>
            <person name="Young S.K."/>
            <person name="Zeng Q."/>
            <person name="Gargeya S."/>
            <person name="Fitzgerald M."/>
            <person name="Haas B."/>
            <person name="Abouelleil A."/>
            <person name="Alvarado L."/>
            <person name="Arachchi H.M."/>
            <person name="Berlin A."/>
            <person name="Chapman S.B."/>
            <person name="Goldberg J."/>
            <person name="Griggs A."/>
            <person name="Gujja S."/>
            <person name="Hansen M."/>
            <person name="Howarth C."/>
            <person name="Imamovic A."/>
            <person name="Larimer J."/>
            <person name="McCowen C."/>
            <person name="Montmayeur A."/>
            <person name="Murphy C."/>
            <person name="Neiman D."/>
            <person name="Pearson M."/>
            <person name="Priest M."/>
            <person name="Roberts A."/>
            <person name="Saif S."/>
            <person name="Shea T."/>
            <person name="Sisk P."/>
            <person name="Sykes S."/>
            <person name="Wortman J."/>
            <person name="Nusbaum C."/>
            <person name="Birren B."/>
        </authorList>
    </citation>
    <scope>NUCLEOTIDE SEQUENCE [LARGE SCALE GENOMIC DNA]</scope>
    <source>
        <strain evidence="2 3">ATCC 49720</strain>
    </source>
</reference>
<evidence type="ECO:0000256" key="1">
    <source>
        <dbReference type="SAM" id="MobiDB-lite"/>
    </source>
</evidence>